<dbReference type="GeneID" id="11510049"/>
<feature type="compositionally biased region" description="Basic and acidic residues" evidence="1">
    <location>
        <begin position="7"/>
        <end position="42"/>
    </location>
</feature>
<protein>
    <submittedName>
        <fullName evidence="2">Uncharacterized protein</fullName>
    </submittedName>
</protein>
<gene>
    <name evidence="2" type="ORF">MYCTH_2127554</name>
</gene>
<name>G2QG49_THET4</name>
<proteinExistence type="predicted"/>
<evidence type="ECO:0000313" key="3">
    <source>
        <dbReference type="Proteomes" id="UP000007322"/>
    </source>
</evidence>
<dbReference type="VEuPathDB" id="FungiDB:MYCTH_2127554"/>
<evidence type="ECO:0000256" key="1">
    <source>
        <dbReference type="SAM" id="MobiDB-lite"/>
    </source>
</evidence>
<dbReference type="eggNOG" id="ENOG502T3B6">
    <property type="taxonomic scope" value="Eukaryota"/>
</dbReference>
<dbReference type="RefSeq" id="XP_003663759.1">
    <property type="nucleotide sequence ID" value="XM_003663711.1"/>
</dbReference>
<dbReference type="EMBL" id="CP003005">
    <property type="protein sequence ID" value="AEO58514.1"/>
    <property type="molecule type" value="Genomic_DNA"/>
</dbReference>
<evidence type="ECO:0000313" key="2">
    <source>
        <dbReference type="EMBL" id="AEO58514.1"/>
    </source>
</evidence>
<dbReference type="AlphaFoldDB" id="G2QG49"/>
<feature type="region of interest" description="Disordered" evidence="1">
    <location>
        <begin position="1"/>
        <end position="55"/>
    </location>
</feature>
<dbReference type="KEGG" id="mtm:MYCTH_2127554"/>
<sequence>MNPNPLSDREKALENKYIKEKEKEMAKKRAEKKQQSAKDADHGSMGQQQQREEPK</sequence>
<accession>G2QG49</accession>
<dbReference type="Proteomes" id="UP000007322">
    <property type="component" value="Chromosome 4"/>
</dbReference>
<keyword evidence="3" id="KW-1185">Reference proteome</keyword>
<organism evidence="2 3">
    <name type="scientific">Thermothelomyces thermophilus (strain ATCC 42464 / BCRC 31852 / DSM 1799)</name>
    <name type="common">Sporotrichum thermophile</name>
    <dbReference type="NCBI Taxonomy" id="573729"/>
    <lineage>
        <taxon>Eukaryota</taxon>
        <taxon>Fungi</taxon>
        <taxon>Dikarya</taxon>
        <taxon>Ascomycota</taxon>
        <taxon>Pezizomycotina</taxon>
        <taxon>Sordariomycetes</taxon>
        <taxon>Sordariomycetidae</taxon>
        <taxon>Sordariales</taxon>
        <taxon>Chaetomiaceae</taxon>
        <taxon>Thermothelomyces</taxon>
    </lineage>
</organism>
<dbReference type="InParanoid" id="G2QG49"/>
<reference evidence="2 3" key="1">
    <citation type="journal article" date="2011" name="Nat. Biotechnol.">
        <title>Comparative genomic analysis of the thermophilic biomass-degrading fungi Myceliophthora thermophila and Thielavia terrestris.</title>
        <authorList>
            <person name="Berka R.M."/>
            <person name="Grigoriev I.V."/>
            <person name="Otillar R."/>
            <person name="Salamov A."/>
            <person name="Grimwood J."/>
            <person name="Reid I."/>
            <person name="Ishmael N."/>
            <person name="John T."/>
            <person name="Darmond C."/>
            <person name="Moisan M.-C."/>
            <person name="Henrissat B."/>
            <person name="Coutinho P.M."/>
            <person name="Lombard V."/>
            <person name="Natvig D.O."/>
            <person name="Lindquist E."/>
            <person name="Schmutz J."/>
            <person name="Lucas S."/>
            <person name="Harris P."/>
            <person name="Powlowski J."/>
            <person name="Bellemare A."/>
            <person name="Taylor D."/>
            <person name="Butler G."/>
            <person name="de Vries R.P."/>
            <person name="Allijn I.E."/>
            <person name="van den Brink J."/>
            <person name="Ushinsky S."/>
            <person name="Storms R."/>
            <person name="Powell A.J."/>
            <person name="Paulsen I.T."/>
            <person name="Elbourne L.D.H."/>
            <person name="Baker S.E."/>
            <person name="Magnuson J."/>
            <person name="LaBoissiere S."/>
            <person name="Clutterbuck A.J."/>
            <person name="Martinez D."/>
            <person name="Wogulis M."/>
            <person name="de Leon A.L."/>
            <person name="Rey M.W."/>
            <person name="Tsang A."/>
        </authorList>
    </citation>
    <scope>NUCLEOTIDE SEQUENCE [LARGE SCALE GENOMIC DNA]</scope>
    <source>
        <strain evidence="3">ATCC 42464 / BCRC 31852 / DSM 1799</strain>
    </source>
</reference>
<dbReference type="HOGENOM" id="CLU_3034036_0_0_1"/>